<name>F9WHJ0_TRYCI</name>
<dbReference type="EMBL" id="CAEQ01002443">
    <property type="protein sequence ID" value="CCD16783.1"/>
    <property type="molecule type" value="Genomic_DNA"/>
</dbReference>
<dbReference type="GO" id="GO:0030527">
    <property type="term" value="F:structural constituent of chromatin"/>
    <property type="evidence" value="ECO:0007669"/>
    <property type="project" value="InterPro"/>
</dbReference>
<feature type="compositionally biased region" description="Acidic residues" evidence="1">
    <location>
        <begin position="354"/>
        <end position="363"/>
    </location>
</feature>
<evidence type="ECO:0000256" key="1">
    <source>
        <dbReference type="SAM" id="MobiDB-lite"/>
    </source>
</evidence>
<dbReference type="Pfam" id="PF07382">
    <property type="entry name" value="HC2"/>
    <property type="match status" value="1"/>
</dbReference>
<gene>
    <name evidence="2" type="ORF">TCIL3000_0_16830</name>
</gene>
<keyword evidence="3" id="KW-1185">Reference proteome</keyword>
<proteinExistence type="predicted"/>
<dbReference type="GO" id="GO:0030261">
    <property type="term" value="P:chromosome condensation"/>
    <property type="evidence" value="ECO:0007669"/>
    <property type="project" value="InterPro"/>
</dbReference>
<accession>F9WHJ0</accession>
<feature type="compositionally biased region" description="Acidic residues" evidence="1">
    <location>
        <begin position="458"/>
        <end position="614"/>
    </location>
</feature>
<dbReference type="OMA" id="NTCEDVE"/>
<reference evidence="2 3" key="2">
    <citation type="journal article" date="2012" name="Proc. Natl. Acad. Sci. U.S.A.">
        <title>Antigenic diversity is generated by distinct evolutionary mechanisms in African trypanosome species.</title>
        <authorList>
            <person name="Jackson A.P."/>
            <person name="Berry A."/>
            <person name="Aslett M."/>
            <person name="Allison H.C."/>
            <person name="Burton P."/>
            <person name="Vavrova-Anderson J."/>
            <person name="Brown R."/>
            <person name="Browne H."/>
            <person name="Corton N."/>
            <person name="Hauser H."/>
            <person name="Gamble J."/>
            <person name="Gilderthorp R."/>
            <person name="Marcello L."/>
            <person name="McQuillan J."/>
            <person name="Otto T.D."/>
            <person name="Quail M.A."/>
            <person name="Sanders M.J."/>
            <person name="van Tonder A."/>
            <person name="Ginger M.L."/>
            <person name="Field M.C."/>
            <person name="Barry J.D."/>
            <person name="Hertz-Fowler C."/>
            <person name="Berriman M."/>
        </authorList>
    </citation>
    <scope>NUCLEOTIDE SEQUENCE [LARGE SCALE GENOMIC DNA]</scope>
    <source>
        <strain evidence="2 3">IL3000</strain>
    </source>
</reference>
<comment type="caution">
    <text evidence="2">The sequence shown here is derived from an EMBL/GenBank/DDBJ whole genome shotgun (WGS) entry which is preliminary data.</text>
</comment>
<protein>
    <submittedName>
        <fullName evidence="2">WGS project CAEQ00000000 data, annotated contig 655</fullName>
    </submittedName>
</protein>
<dbReference type="GO" id="GO:0003677">
    <property type="term" value="F:DNA binding"/>
    <property type="evidence" value="ECO:0007669"/>
    <property type="project" value="InterPro"/>
</dbReference>
<dbReference type="AlphaFoldDB" id="F9WHJ0"/>
<reference evidence="3" key="1">
    <citation type="submission" date="2011-07" db="EMBL/GenBank/DDBJ databases">
        <title>Divergent evolution of antigenic variation in African trypanosomes.</title>
        <authorList>
            <person name="Jackson A.P."/>
            <person name="Berry A."/>
            <person name="Allison H.C."/>
            <person name="Burton P."/>
            <person name="Anderson J."/>
            <person name="Aslett M."/>
            <person name="Brown R."/>
            <person name="Corton N."/>
            <person name="Harris D."/>
            <person name="Hauser H."/>
            <person name="Gamble J."/>
            <person name="Gilderthorp R."/>
            <person name="McQuillan J."/>
            <person name="Quail M.A."/>
            <person name="Sanders M."/>
            <person name="Van Tonder A."/>
            <person name="Ginger M.L."/>
            <person name="Donelson J.E."/>
            <person name="Field M.C."/>
            <person name="Barry J.D."/>
            <person name="Berriman M."/>
            <person name="Hertz-Fowler C."/>
        </authorList>
    </citation>
    <scope>NUCLEOTIDE SEQUENCE [LARGE SCALE GENOMIC DNA]</scope>
    <source>
        <strain evidence="3">IL3000</strain>
    </source>
</reference>
<sequence length="625" mass="69312">MALVHKNFSEYYNALVSRVPSDHEKLMRVCREETGRRKVIEEEMQNAVADLLHERGVLIAERKEMAIDRTLKDKPSLTKLITLRFQTKNLELLKPGKPNPVARHHPVIRAFPRAKYFSLLKEEGELRAWLAGVELRQREIIEKDCSHSWFLLVCLRQLVGDEEEVRERIQQKEMEEWVRIRRGVFRFAPPEFFRRISIERYGVGTVEEQEEKTIEQQCLESRALLEEEEVEEWKCLLRWLFDMYGVRLFSPSRCEVTDRYYIEVEEYKDLWNIIMYCTNNTYGPFGKYLAATALHGNSYTPLLKILTNLPEKMREAAEIRARMAEVYPPMHESSRESSIPATPLSQENQRNTCEDVEDDEEIAELPPTPLQASPGEEKLAAASEGDQQGSYENPMEDRELQQAPSLSLDGEEIVATPTSKESAAEEPAAEEPAAEEALAEEAAAEEPVGEEPAAQDTAAEEPVAEEPAGEEAAAEEAAAEETAAEEPAAEEPAGEEAAAEEPAAEETATEEPVAEEAAAEEPAAEEAAAEEATAEEPVGEEPAAEEPAAEDTAAEETVGEEPAAEEPAAEETAAEDTAAEEAAAEEPAAEEAAAEEPAAEESAAEEPAAEEPAAEELLLTSLLLR</sequence>
<feature type="non-terminal residue" evidence="2">
    <location>
        <position position="625"/>
    </location>
</feature>
<organism evidence="2 3">
    <name type="scientific">Trypanosoma congolense (strain IL3000)</name>
    <dbReference type="NCBI Taxonomy" id="1068625"/>
    <lineage>
        <taxon>Eukaryota</taxon>
        <taxon>Discoba</taxon>
        <taxon>Euglenozoa</taxon>
        <taxon>Kinetoplastea</taxon>
        <taxon>Metakinetoplastina</taxon>
        <taxon>Trypanosomatida</taxon>
        <taxon>Trypanosomatidae</taxon>
        <taxon>Trypanosoma</taxon>
        <taxon>Nannomonas</taxon>
    </lineage>
</organism>
<dbReference type="InterPro" id="IPR009970">
    <property type="entry name" value="HC2"/>
</dbReference>
<feature type="compositionally biased region" description="Acidic residues" evidence="1">
    <location>
        <begin position="427"/>
        <end position="449"/>
    </location>
</feature>
<dbReference type="Proteomes" id="UP000000702">
    <property type="component" value="Unassembled WGS sequence"/>
</dbReference>
<evidence type="ECO:0000313" key="3">
    <source>
        <dbReference type="Proteomes" id="UP000000702"/>
    </source>
</evidence>
<evidence type="ECO:0000313" key="2">
    <source>
        <dbReference type="EMBL" id="CCD16783.1"/>
    </source>
</evidence>
<feature type="compositionally biased region" description="Polar residues" evidence="1">
    <location>
        <begin position="336"/>
        <end position="351"/>
    </location>
</feature>
<feature type="region of interest" description="Disordered" evidence="1">
    <location>
        <begin position="327"/>
        <end position="625"/>
    </location>
</feature>
<dbReference type="VEuPathDB" id="TriTrypDB:TcIL3000_0_16830"/>